<feature type="compositionally biased region" description="Basic residues" evidence="10">
    <location>
        <begin position="223"/>
        <end position="233"/>
    </location>
</feature>
<feature type="compositionally biased region" description="Polar residues" evidence="10">
    <location>
        <begin position="126"/>
        <end position="144"/>
    </location>
</feature>
<sequence>MESWSCISEGKGFVVSDETFSHTDSLSRSRNGLMGWELKIPCTFMESQGFGELGNLGLPEMVGKHLQSDSIRDVVSTSMSTPNLFSGEAQSSSRISSSIVDSSSRDSSLIDLKLGRLADHKGVHSSKLSKGTPMLSSSESSTPTKRMRVSGVYSQPAHCQVYGCNKDLSSCKDYHKRHKVCEVHSKTAKVIINGIEQRFCQQCSRFHLLGEFDDGKRSCRKRLAGHNERRRKPQIASHSGRAERFPQSYDGGRFEGNMLTTASFICQEILPSGNLNPEKYGTSDWCRRLKVEGGTHYRPFLGMPVANGHLHSKPVLPSYDIGKQYPPFHENGTNPQNASIFGQNGSQYPQDARGLSSGSHSIFHETALGSQNFNVFDTASAVQGLLGISDSGCALSLLSSQSQNCSSYLSGIPIARPLVIPASHNFPSSGMNSGAGNHLSPIPLSNGCDDTDDFGISDGIFQGSGFVNTKDRLPFQDGATINLLQLSSQLQRVEDQRQSMLVKQENDAFCFTENHLKSDLQIRTRSVNACRSWEQICHGSP</sequence>
<evidence type="ECO:0000256" key="10">
    <source>
        <dbReference type="SAM" id="MobiDB-lite"/>
    </source>
</evidence>
<feature type="region of interest" description="Disordered" evidence="10">
    <location>
        <begin position="123"/>
        <end position="147"/>
    </location>
</feature>
<name>A0A540MRX6_MALBA</name>
<protein>
    <recommendedName>
        <fullName evidence="11">SBP-type domain-containing protein</fullName>
    </recommendedName>
</protein>
<feature type="domain" description="SBP-type" evidence="11">
    <location>
        <begin position="156"/>
        <end position="233"/>
    </location>
</feature>
<dbReference type="InterPro" id="IPR044817">
    <property type="entry name" value="SBP-like"/>
</dbReference>
<accession>A0A540MRX6</accession>
<dbReference type="GO" id="GO:0003677">
    <property type="term" value="F:DNA binding"/>
    <property type="evidence" value="ECO:0007669"/>
    <property type="project" value="UniProtKB-KW"/>
</dbReference>
<feature type="region of interest" description="Disordered" evidence="10">
    <location>
        <begin position="223"/>
        <end position="249"/>
    </location>
</feature>
<dbReference type="PANTHER" id="PTHR31251:SF160">
    <property type="entry name" value="SBP-TYPE DOMAIN-CONTAINING PROTEIN"/>
    <property type="match status" value="1"/>
</dbReference>
<dbReference type="SUPFAM" id="SSF103612">
    <property type="entry name" value="SBT domain"/>
    <property type="match status" value="1"/>
</dbReference>
<keyword evidence="6" id="KW-0238">DNA-binding</keyword>
<evidence type="ECO:0000256" key="5">
    <source>
        <dbReference type="ARBA" id="ARBA00023015"/>
    </source>
</evidence>
<proteinExistence type="predicted"/>
<organism evidence="12 13">
    <name type="scientific">Malus baccata</name>
    <name type="common">Siberian crab apple</name>
    <name type="synonym">Pyrus baccata</name>
    <dbReference type="NCBI Taxonomy" id="106549"/>
    <lineage>
        <taxon>Eukaryota</taxon>
        <taxon>Viridiplantae</taxon>
        <taxon>Streptophyta</taxon>
        <taxon>Embryophyta</taxon>
        <taxon>Tracheophyta</taxon>
        <taxon>Spermatophyta</taxon>
        <taxon>Magnoliopsida</taxon>
        <taxon>eudicotyledons</taxon>
        <taxon>Gunneridae</taxon>
        <taxon>Pentapetalae</taxon>
        <taxon>rosids</taxon>
        <taxon>fabids</taxon>
        <taxon>Rosales</taxon>
        <taxon>Rosaceae</taxon>
        <taxon>Amygdaloideae</taxon>
        <taxon>Maleae</taxon>
        <taxon>Malus</taxon>
    </lineage>
</organism>
<dbReference type="InterPro" id="IPR036893">
    <property type="entry name" value="SBP_sf"/>
</dbReference>
<dbReference type="InterPro" id="IPR004333">
    <property type="entry name" value="SBP_dom"/>
</dbReference>
<keyword evidence="3 9" id="KW-0863">Zinc-finger</keyword>
<evidence type="ECO:0000256" key="8">
    <source>
        <dbReference type="ARBA" id="ARBA00023242"/>
    </source>
</evidence>
<dbReference type="EMBL" id="VIEB01000192">
    <property type="protein sequence ID" value="TQE01547.1"/>
    <property type="molecule type" value="Genomic_DNA"/>
</dbReference>
<evidence type="ECO:0000313" key="12">
    <source>
        <dbReference type="EMBL" id="TQE01547.1"/>
    </source>
</evidence>
<evidence type="ECO:0000256" key="7">
    <source>
        <dbReference type="ARBA" id="ARBA00023163"/>
    </source>
</evidence>
<dbReference type="Gene3D" id="4.10.1100.10">
    <property type="entry name" value="Transcription factor, SBP-box domain"/>
    <property type="match status" value="1"/>
</dbReference>
<evidence type="ECO:0000313" key="13">
    <source>
        <dbReference type="Proteomes" id="UP000315295"/>
    </source>
</evidence>
<dbReference type="PROSITE" id="PS51141">
    <property type="entry name" value="ZF_SBP"/>
    <property type="match status" value="1"/>
</dbReference>
<keyword evidence="8" id="KW-0539">Nucleus</keyword>
<dbReference type="Proteomes" id="UP000315295">
    <property type="component" value="Unassembled WGS sequence"/>
</dbReference>
<evidence type="ECO:0000256" key="1">
    <source>
        <dbReference type="ARBA" id="ARBA00004123"/>
    </source>
</evidence>
<dbReference type="AlphaFoldDB" id="A0A540MRX6"/>
<reference evidence="12 13" key="1">
    <citation type="journal article" date="2019" name="G3 (Bethesda)">
        <title>Sequencing of a Wild Apple (Malus baccata) Genome Unravels the Differences Between Cultivated and Wild Apple Species Regarding Disease Resistance and Cold Tolerance.</title>
        <authorList>
            <person name="Chen X."/>
        </authorList>
    </citation>
    <scope>NUCLEOTIDE SEQUENCE [LARGE SCALE GENOMIC DNA]</scope>
    <source>
        <strain evidence="13">cv. Shandingzi</strain>
        <tissue evidence="12">Leaves</tissue>
    </source>
</reference>
<evidence type="ECO:0000256" key="3">
    <source>
        <dbReference type="ARBA" id="ARBA00022771"/>
    </source>
</evidence>
<dbReference type="GO" id="GO:0008270">
    <property type="term" value="F:zinc ion binding"/>
    <property type="evidence" value="ECO:0007669"/>
    <property type="project" value="UniProtKB-KW"/>
</dbReference>
<dbReference type="FunFam" id="4.10.1100.10:FF:000001">
    <property type="entry name" value="Squamosa promoter-binding-like protein 14"/>
    <property type="match status" value="1"/>
</dbReference>
<keyword evidence="5" id="KW-0805">Transcription regulation</keyword>
<dbReference type="STRING" id="106549.A0A540MRX6"/>
<comment type="caution">
    <text evidence="12">The sequence shown here is derived from an EMBL/GenBank/DDBJ whole genome shotgun (WGS) entry which is preliminary data.</text>
</comment>
<dbReference type="GO" id="GO:0005634">
    <property type="term" value="C:nucleus"/>
    <property type="evidence" value="ECO:0007669"/>
    <property type="project" value="UniProtKB-SubCell"/>
</dbReference>
<evidence type="ECO:0000256" key="2">
    <source>
        <dbReference type="ARBA" id="ARBA00022723"/>
    </source>
</evidence>
<evidence type="ECO:0000256" key="6">
    <source>
        <dbReference type="ARBA" id="ARBA00023125"/>
    </source>
</evidence>
<evidence type="ECO:0000256" key="4">
    <source>
        <dbReference type="ARBA" id="ARBA00022833"/>
    </source>
</evidence>
<keyword evidence="2" id="KW-0479">Metal-binding</keyword>
<gene>
    <name evidence="12" type="ORF">C1H46_012777</name>
</gene>
<keyword evidence="13" id="KW-1185">Reference proteome</keyword>
<dbReference type="Pfam" id="PF03110">
    <property type="entry name" value="SBP"/>
    <property type="match status" value="1"/>
</dbReference>
<keyword evidence="7" id="KW-0804">Transcription</keyword>
<evidence type="ECO:0000256" key="9">
    <source>
        <dbReference type="PROSITE-ProRule" id="PRU00470"/>
    </source>
</evidence>
<evidence type="ECO:0000259" key="11">
    <source>
        <dbReference type="PROSITE" id="PS51141"/>
    </source>
</evidence>
<keyword evidence="4" id="KW-0862">Zinc</keyword>
<comment type="subcellular location">
    <subcellularLocation>
        <location evidence="1">Nucleus</location>
    </subcellularLocation>
</comment>
<dbReference type="PANTHER" id="PTHR31251">
    <property type="entry name" value="SQUAMOSA PROMOTER-BINDING-LIKE PROTEIN 4"/>
    <property type="match status" value="1"/>
</dbReference>